<dbReference type="InterPro" id="IPR000683">
    <property type="entry name" value="Gfo/Idh/MocA-like_OxRdtase_N"/>
</dbReference>
<dbReference type="STRING" id="531814.SAMN04487944_102102"/>
<dbReference type="OrthoDB" id="9772350at2"/>
<evidence type="ECO:0000259" key="1">
    <source>
        <dbReference type="Pfam" id="PF01408"/>
    </source>
</evidence>
<protein>
    <submittedName>
        <fullName evidence="2">Oxidoreductase family, NAD-binding Rossmann fold</fullName>
    </submittedName>
</protein>
<sequence>MSGITNFSIVGGAGFRARYFLRVAKALPNVFRVSGAVVRDEGEGKHIEKEWGIKTYRTLRDLLTKESPDFAVISVNPKVCAQYLIELAELNIPALAETPPAPDLAGLINLHEKLTVKDAKVQVAEQYQFHPSHQARLSLIESGRLGRISESTVSISHLYHGVSLLRRILQIGFEDAEIHGKRFHSRIIAGPSRAGYPEKEESITAARDLVWLDFGDKLGIYDFEKDQHRSWIRSNHLRVRGERGEIFDDRVHMLADYETPIHLDLKRINKGEKENQEGHFLYGILAGEKWVYKNPHIPARLYDDEIAIATCLTKMAEYIKGGPSFYDLREASQDHYIGMLMQQALETGEIVKSVKQPWAE</sequence>
<dbReference type="Proteomes" id="UP000199687">
    <property type="component" value="Unassembled WGS sequence"/>
</dbReference>
<feature type="domain" description="Gfo/Idh/MocA-like oxidoreductase N-terminal" evidence="1">
    <location>
        <begin position="6"/>
        <end position="124"/>
    </location>
</feature>
<dbReference type="AlphaFoldDB" id="A0A1H9MQ00"/>
<dbReference type="PANTHER" id="PTHR43377:SF1">
    <property type="entry name" value="BILIVERDIN REDUCTASE A"/>
    <property type="match status" value="1"/>
</dbReference>
<accession>A0A1H9MQ00</accession>
<dbReference type="SUPFAM" id="SSF51735">
    <property type="entry name" value="NAD(P)-binding Rossmann-fold domains"/>
    <property type="match status" value="1"/>
</dbReference>
<evidence type="ECO:0000313" key="3">
    <source>
        <dbReference type="Proteomes" id="UP000199687"/>
    </source>
</evidence>
<dbReference type="RefSeq" id="WP_089739091.1">
    <property type="nucleotide sequence ID" value="NZ_FOGL01000002.1"/>
</dbReference>
<dbReference type="InterPro" id="IPR036291">
    <property type="entry name" value="NAD(P)-bd_dom_sf"/>
</dbReference>
<dbReference type="GO" id="GO:0000166">
    <property type="term" value="F:nucleotide binding"/>
    <property type="evidence" value="ECO:0007669"/>
    <property type="project" value="InterPro"/>
</dbReference>
<proteinExistence type="predicted"/>
<keyword evidence="3" id="KW-1185">Reference proteome</keyword>
<dbReference type="EMBL" id="FOGL01000002">
    <property type="protein sequence ID" value="SER25762.1"/>
    <property type="molecule type" value="Genomic_DNA"/>
</dbReference>
<dbReference type="Pfam" id="PF01408">
    <property type="entry name" value="GFO_IDH_MocA"/>
    <property type="match status" value="1"/>
</dbReference>
<reference evidence="2 3" key="1">
    <citation type="submission" date="2016-10" db="EMBL/GenBank/DDBJ databases">
        <authorList>
            <person name="de Groot N.N."/>
        </authorList>
    </citation>
    <scope>NUCLEOTIDE SEQUENCE [LARGE SCALE GENOMIC DNA]</scope>
    <source>
        <strain evidence="2 3">CGMCC 1.7727</strain>
    </source>
</reference>
<evidence type="ECO:0000313" key="2">
    <source>
        <dbReference type="EMBL" id="SER25762.1"/>
    </source>
</evidence>
<dbReference type="Gene3D" id="3.40.50.720">
    <property type="entry name" value="NAD(P)-binding Rossmann-like Domain"/>
    <property type="match status" value="1"/>
</dbReference>
<organism evidence="2 3">
    <name type="scientific">Gracilibacillus ureilyticus</name>
    <dbReference type="NCBI Taxonomy" id="531814"/>
    <lineage>
        <taxon>Bacteria</taxon>
        <taxon>Bacillati</taxon>
        <taxon>Bacillota</taxon>
        <taxon>Bacilli</taxon>
        <taxon>Bacillales</taxon>
        <taxon>Bacillaceae</taxon>
        <taxon>Gracilibacillus</taxon>
    </lineage>
</organism>
<dbReference type="PANTHER" id="PTHR43377">
    <property type="entry name" value="BILIVERDIN REDUCTASE A"/>
    <property type="match status" value="1"/>
</dbReference>
<dbReference type="InterPro" id="IPR051450">
    <property type="entry name" value="Gfo/Idh/MocA_Oxidoreductases"/>
</dbReference>
<gene>
    <name evidence="2" type="ORF">SAMN04487944_102102</name>
</gene>
<name>A0A1H9MQ00_9BACI</name>